<dbReference type="AlphaFoldDB" id="A0A2W5MXV5"/>
<evidence type="ECO:0008006" key="3">
    <source>
        <dbReference type="Google" id="ProtNLM"/>
    </source>
</evidence>
<reference evidence="1 2" key="1">
    <citation type="submission" date="2017-08" db="EMBL/GenBank/DDBJ databases">
        <title>Infants hospitalized years apart are colonized by the same room-sourced microbial strains.</title>
        <authorList>
            <person name="Brooks B."/>
            <person name="Olm M.R."/>
            <person name="Firek B.A."/>
            <person name="Baker R."/>
            <person name="Thomas B.C."/>
            <person name="Morowitz M.J."/>
            <person name="Banfield J.F."/>
        </authorList>
    </citation>
    <scope>NUCLEOTIDE SEQUENCE [LARGE SCALE GENOMIC DNA]</scope>
    <source>
        <strain evidence="1">S2_005_002_R2_29</strain>
    </source>
</reference>
<evidence type="ECO:0000313" key="2">
    <source>
        <dbReference type="Proteomes" id="UP000249417"/>
    </source>
</evidence>
<comment type="caution">
    <text evidence="1">The sequence shown here is derived from an EMBL/GenBank/DDBJ whole genome shotgun (WGS) entry which is preliminary data.</text>
</comment>
<dbReference type="Gene3D" id="3.30.50.20">
    <property type="entry name" value="prophage-derive protein ybcO"/>
    <property type="match status" value="1"/>
</dbReference>
<gene>
    <name evidence="1" type="ORF">DI551_08720</name>
</gene>
<dbReference type="InterPro" id="IPR010373">
    <property type="entry name" value="DUF968"/>
</dbReference>
<organism evidence="1 2">
    <name type="scientific">Micavibrio aeruginosavorus</name>
    <dbReference type="NCBI Taxonomy" id="349221"/>
    <lineage>
        <taxon>Bacteria</taxon>
        <taxon>Pseudomonadati</taxon>
        <taxon>Bdellovibrionota</taxon>
        <taxon>Bdellovibrionia</taxon>
        <taxon>Bdellovibrionales</taxon>
        <taxon>Pseudobdellovibrionaceae</taxon>
        <taxon>Micavibrio</taxon>
    </lineage>
</organism>
<dbReference type="EMBL" id="QFQB01000067">
    <property type="protein sequence ID" value="PZQ45019.1"/>
    <property type="molecule type" value="Genomic_DNA"/>
</dbReference>
<proteinExistence type="predicted"/>
<evidence type="ECO:0000313" key="1">
    <source>
        <dbReference type="EMBL" id="PZQ45019.1"/>
    </source>
</evidence>
<name>A0A2W5MXV5_9BACT</name>
<accession>A0A2W5MXV5</accession>
<protein>
    <recommendedName>
        <fullName evidence="3">DUF968 domain-containing protein</fullName>
    </recommendedName>
</protein>
<dbReference type="Proteomes" id="UP000249417">
    <property type="component" value="Unassembled WGS sequence"/>
</dbReference>
<sequence>MVRKPLEMWCIRVKSRTRRDAKHLAFIRKLYCCSCGGTGSQAAHIRIGTDGGAGLKPSDRYTVPLCGDCHRRQHEIGERSFHVSLDKVHKLADDLYAISGNVEKGNLLVWRYWNGNSGGNTRALEKEKSRA</sequence>
<dbReference type="Pfam" id="PF06147">
    <property type="entry name" value="DUF968"/>
    <property type="match status" value="1"/>
</dbReference>